<dbReference type="AlphaFoldDB" id="A0A9Q3E7P9"/>
<proteinExistence type="predicted"/>
<dbReference type="Proteomes" id="UP000765509">
    <property type="component" value="Unassembled WGS sequence"/>
</dbReference>
<evidence type="ECO:0000313" key="1">
    <source>
        <dbReference type="EMBL" id="MBW0517411.1"/>
    </source>
</evidence>
<sequence>MSPKIPVTASIASPKNVSGLNMDVGSVLAQTSSTCSIPNISITPIPLNPTNTQMHVCKVTGITPKISSKTDPQDFLLNPSPTLVESQETFGKSKNPSLNIPSGYQVHVGHEKLVDGWKQKTPL</sequence>
<comment type="caution">
    <text evidence="1">The sequence shown here is derived from an EMBL/GenBank/DDBJ whole genome shotgun (WGS) entry which is preliminary data.</text>
</comment>
<dbReference type="EMBL" id="AVOT02025911">
    <property type="protein sequence ID" value="MBW0517411.1"/>
    <property type="molecule type" value="Genomic_DNA"/>
</dbReference>
<name>A0A9Q3E7P9_9BASI</name>
<keyword evidence="2" id="KW-1185">Reference proteome</keyword>
<protein>
    <submittedName>
        <fullName evidence="1">Uncharacterized protein</fullName>
    </submittedName>
</protein>
<reference evidence="1" key="1">
    <citation type="submission" date="2021-03" db="EMBL/GenBank/DDBJ databases">
        <title>Draft genome sequence of rust myrtle Austropuccinia psidii MF-1, a brazilian biotype.</title>
        <authorList>
            <person name="Quecine M.C."/>
            <person name="Pachon D.M.R."/>
            <person name="Bonatelli M.L."/>
            <person name="Correr F.H."/>
            <person name="Franceschini L.M."/>
            <person name="Leite T.F."/>
            <person name="Margarido G.R.A."/>
            <person name="Almeida C.A."/>
            <person name="Ferrarezi J.A."/>
            <person name="Labate C.A."/>
        </authorList>
    </citation>
    <scope>NUCLEOTIDE SEQUENCE</scope>
    <source>
        <strain evidence="1">MF-1</strain>
    </source>
</reference>
<organism evidence="1 2">
    <name type="scientific">Austropuccinia psidii MF-1</name>
    <dbReference type="NCBI Taxonomy" id="1389203"/>
    <lineage>
        <taxon>Eukaryota</taxon>
        <taxon>Fungi</taxon>
        <taxon>Dikarya</taxon>
        <taxon>Basidiomycota</taxon>
        <taxon>Pucciniomycotina</taxon>
        <taxon>Pucciniomycetes</taxon>
        <taxon>Pucciniales</taxon>
        <taxon>Sphaerophragmiaceae</taxon>
        <taxon>Austropuccinia</taxon>
    </lineage>
</organism>
<accession>A0A9Q3E7P9</accession>
<gene>
    <name evidence="1" type="ORF">O181_057126</name>
</gene>
<evidence type="ECO:0000313" key="2">
    <source>
        <dbReference type="Proteomes" id="UP000765509"/>
    </source>
</evidence>